<name>A0A0G2I461_9EURO</name>
<dbReference type="AlphaFoldDB" id="A0A0G2I461"/>
<evidence type="ECO:0000313" key="2">
    <source>
        <dbReference type="Proteomes" id="UP000034164"/>
    </source>
</evidence>
<protein>
    <submittedName>
        <fullName evidence="1">Uncharacterized protein</fullName>
    </submittedName>
</protein>
<organism evidence="1 2">
    <name type="scientific">[Emmonsia] crescens</name>
    <dbReference type="NCBI Taxonomy" id="73230"/>
    <lineage>
        <taxon>Eukaryota</taxon>
        <taxon>Fungi</taxon>
        <taxon>Dikarya</taxon>
        <taxon>Ascomycota</taxon>
        <taxon>Pezizomycotina</taxon>
        <taxon>Eurotiomycetes</taxon>
        <taxon>Eurotiomycetidae</taxon>
        <taxon>Onygenales</taxon>
        <taxon>Ajellomycetaceae</taxon>
        <taxon>Emergomyces</taxon>
    </lineage>
</organism>
<accession>A0A0G2I461</accession>
<sequence length="74" mass="8464">MTAKIHLQKFPSPDPSQTEMDFPDSSFFNIKSGNKRSLPTPIDVLARRTLKFIHDPRRLHLNISTSLSSLDLAW</sequence>
<dbReference type="EMBL" id="LCZI01000683">
    <property type="protein sequence ID" value="KKZ65233.1"/>
    <property type="molecule type" value="Genomic_DNA"/>
</dbReference>
<evidence type="ECO:0000313" key="1">
    <source>
        <dbReference type="EMBL" id="KKZ65233.1"/>
    </source>
</evidence>
<gene>
    <name evidence="1" type="ORF">EMCG_08942</name>
</gene>
<proteinExistence type="predicted"/>
<reference evidence="2" key="1">
    <citation type="journal article" date="2015" name="PLoS Genet.">
        <title>The dynamic genome and transcriptome of the human fungal pathogen Blastomyces and close relative Emmonsia.</title>
        <authorList>
            <person name="Munoz J.F."/>
            <person name="Gauthier G.M."/>
            <person name="Desjardins C.A."/>
            <person name="Gallo J.E."/>
            <person name="Holder J."/>
            <person name="Sullivan T.D."/>
            <person name="Marty A.J."/>
            <person name="Carmen J.C."/>
            <person name="Chen Z."/>
            <person name="Ding L."/>
            <person name="Gujja S."/>
            <person name="Magrini V."/>
            <person name="Misas E."/>
            <person name="Mitreva M."/>
            <person name="Priest M."/>
            <person name="Saif S."/>
            <person name="Whiston E.A."/>
            <person name="Young S."/>
            <person name="Zeng Q."/>
            <person name="Goldman W.E."/>
            <person name="Mardis E.R."/>
            <person name="Taylor J.W."/>
            <person name="McEwen J.G."/>
            <person name="Clay O.K."/>
            <person name="Klein B.S."/>
            <person name="Cuomo C.A."/>
        </authorList>
    </citation>
    <scope>NUCLEOTIDE SEQUENCE [LARGE SCALE GENOMIC DNA]</scope>
    <source>
        <strain evidence="2">UAMH 3008</strain>
    </source>
</reference>
<dbReference type="VEuPathDB" id="FungiDB:EMCG_08942"/>
<comment type="caution">
    <text evidence="1">The sequence shown here is derived from an EMBL/GenBank/DDBJ whole genome shotgun (WGS) entry which is preliminary data.</text>
</comment>
<dbReference type="Proteomes" id="UP000034164">
    <property type="component" value="Unassembled WGS sequence"/>
</dbReference>